<dbReference type="RefSeq" id="WP_155034923.1">
    <property type="nucleotide sequence ID" value="NZ_JAYMMG010000003.1"/>
</dbReference>
<evidence type="ECO:0000313" key="2">
    <source>
        <dbReference type="EMBL" id="MTH28939.1"/>
    </source>
</evidence>
<dbReference type="OrthoDB" id="1525222at2"/>
<gene>
    <name evidence="2" type="ORF">GJV77_03255</name>
</gene>
<organism evidence="2 3">
    <name type="scientific">Myroides pelagicus</name>
    <dbReference type="NCBI Taxonomy" id="270914"/>
    <lineage>
        <taxon>Bacteria</taxon>
        <taxon>Pseudomonadati</taxon>
        <taxon>Bacteroidota</taxon>
        <taxon>Flavobacteriia</taxon>
        <taxon>Flavobacteriales</taxon>
        <taxon>Flavobacteriaceae</taxon>
        <taxon>Myroides</taxon>
    </lineage>
</organism>
<dbReference type="InterPro" id="IPR025381">
    <property type="entry name" value="DUF4296"/>
</dbReference>
<proteinExistence type="predicted"/>
<keyword evidence="3" id="KW-1185">Reference proteome</keyword>
<dbReference type="Pfam" id="PF14129">
    <property type="entry name" value="DUF4296"/>
    <property type="match status" value="1"/>
</dbReference>
<name>A0A7K1GK97_9FLAO</name>
<dbReference type="EMBL" id="WMJY01000005">
    <property type="protein sequence ID" value="MTH28939.1"/>
    <property type="molecule type" value="Genomic_DNA"/>
</dbReference>
<reference evidence="2 3" key="1">
    <citation type="journal article" date="2006" name="Int. J. Syst. Evol. Microbiol.">
        <title>Myroides pelagicus sp. nov., isolated from seawater in Thailand.</title>
        <authorList>
            <person name="Yoon J."/>
            <person name="Maneerat S."/>
            <person name="Kawai F."/>
            <person name="Yokota A."/>
        </authorList>
    </citation>
    <scope>NUCLEOTIDE SEQUENCE [LARGE SCALE GENOMIC DNA]</scope>
    <source>
        <strain evidence="2 3">SM1T</strain>
    </source>
</reference>
<sequence length="162" mass="18912">MKKLVYLFLVLFVMVSCQTKKPKPFIEEDTMEAILYDIAILYAINNSYVYTATNDSVPRLTMQSIFNKYQIDSLTFTTNNQYYINLNKGVYQEIQDKVYARIKLNQAMYELDDYVKRINEIDSNYVKAIRNSLIQQIEAKQDSMANATKGDLVPMEKIQPTE</sequence>
<feature type="domain" description="DUF4296" evidence="1">
    <location>
        <begin position="22"/>
        <end position="106"/>
    </location>
</feature>
<comment type="caution">
    <text evidence="2">The sequence shown here is derived from an EMBL/GenBank/DDBJ whole genome shotgun (WGS) entry which is preliminary data.</text>
</comment>
<evidence type="ECO:0000313" key="3">
    <source>
        <dbReference type="Proteomes" id="UP000488936"/>
    </source>
</evidence>
<accession>A0A7K1GK97</accession>
<evidence type="ECO:0000259" key="1">
    <source>
        <dbReference type="Pfam" id="PF14129"/>
    </source>
</evidence>
<dbReference type="PROSITE" id="PS51257">
    <property type="entry name" value="PROKAR_LIPOPROTEIN"/>
    <property type="match status" value="1"/>
</dbReference>
<protein>
    <submittedName>
        <fullName evidence="2">DUF4296 domain-containing protein</fullName>
    </submittedName>
</protein>
<dbReference type="AlphaFoldDB" id="A0A7K1GK97"/>
<dbReference type="Proteomes" id="UP000488936">
    <property type="component" value="Unassembled WGS sequence"/>
</dbReference>